<keyword evidence="1" id="KW-0732">Signal</keyword>
<feature type="signal peptide" evidence="1">
    <location>
        <begin position="1"/>
        <end position="22"/>
    </location>
</feature>
<dbReference type="PANTHER" id="PTHR15730:SF5">
    <property type="entry name" value="SI:CH211-210B2.2-RELATED"/>
    <property type="match status" value="1"/>
</dbReference>
<evidence type="ECO:0000256" key="1">
    <source>
        <dbReference type="SAM" id="SignalP"/>
    </source>
</evidence>
<dbReference type="Pfam" id="PF13402">
    <property type="entry name" value="Peptidase_M60"/>
    <property type="match status" value="1"/>
</dbReference>
<sequence length="479" mass="54240">MRLAIVSFVLPFVAAWPASVTAREEDWSVQTSEHVYSQTELSQFPQSRVITVFPYIQAKKERIRLNQWFKWADFQPTGFYLNPESYLQVSVSGLRDAGPRVELLVGTPGLVDPENLNKNMESGLQRRPIQNGNNFIKTNKGGIIYVRYSLMHDQDIAPPVNITLGGGDAAQPFPFFQQGKTTNAQWRDMLRVTKVPFAELAGERVIVTGLAATAGVYAERGQDQNGLLDTYADIVTAQDLISGIHADASDWRDKPSPLRPMIVQSNKNDNPNAWHYRAAITAELYDDIWWQPKLRRSWIVWHELGHHRQHVDTFSWNAVQEVTVNIYALAASRTFPTVPGEVPEHGTVEEWDNARKYLGQTEAAKLFDDADHFTMLAMFEQLRVVFGGDSFYHRLHVRSRAASKLVTNADKKHFFMTQAAEIATVDLTSYFTKWGLKPDERTVNEMSKQPKPAEDYTTRPIWGGAPAVAAKDVAIFSEW</sequence>
<dbReference type="InterPro" id="IPR035423">
    <property type="entry name" value="M60-like_N"/>
</dbReference>
<dbReference type="PROSITE" id="PS51723">
    <property type="entry name" value="PEPTIDASE_M60"/>
    <property type="match status" value="1"/>
</dbReference>
<evidence type="ECO:0000313" key="4">
    <source>
        <dbReference type="Proteomes" id="UP001251528"/>
    </source>
</evidence>
<dbReference type="Gene3D" id="3.40.390.80">
    <property type="entry name" value="Peptidase M60, enhancin-like domain 2"/>
    <property type="match status" value="1"/>
</dbReference>
<proteinExistence type="predicted"/>
<name>A0AAJ0FZ75_9HYPO</name>
<dbReference type="InterPro" id="IPR051244">
    <property type="entry name" value="TCAF"/>
</dbReference>
<feature type="chain" id="PRO_5042597545" description="Peptidase M60 domain-containing protein" evidence="1">
    <location>
        <begin position="23"/>
        <end position="479"/>
    </location>
</feature>
<feature type="domain" description="Peptidase M60" evidence="2">
    <location>
        <begin position="72"/>
        <end position="387"/>
    </location>
</feature>
<reference evidence="3" key="1">
    <citation type="submission" date="2023-06" db="EMBL/GenBank/DDBJ databases">
        <title>Conoideocrella luteorostrata (Hypocreales: Clavicipitaceae), a potential biocontrol fungus for elongate hemlock scale in United States Christmas tree production areas.</title>
        <authorList>
            <person name="Barrett H."/>
            <person name="Lovett B."/>
            <person name="Macias A.M."/>
            <person name="Stajich J.E."/>
            <person name="Kasson M.T."/>
        </authorList>
    </citation>
    <scope>NUCLEOTIDE SEQUENCE</scope>
    <source>
        <strain evidence="3">ARSEF 14590</strain>
    </source>
</reference>
<comment type="caution">
    <text evidence="3">The sequence shown here is derived from an EMBL/GenBank/DDBJ whole genome shotgun (WGS) entry which is preliminary data.</text>
</comment>
<evidence type="ECO:0000313" key="3">
    <source>
        <dbReference type="EMBL" id="KAK2600046.1"/>
    </source>
</evidence>
<protein>
    <recommendedName>
        <fullName evidence="2">Peptidase M60 domain-containing protein</fullName>
    </recommendedName>
</protein>
<dbReference type="Proteomes" id="UP001251528">
    <property type="component" value="Unassembled WGS sequence"/>
</dbReference>
<dbReference type="Pfam" id="PF17291">
    <property type="entry name" value="M60-like_N"/>
    <property type="match status" value="1"/>
</dbReference>
<dbReference type="PANTHER" id="PTHR15730">
    <property type="entry name" value="EXPERIMENTAL AUTOIMMUNE PROSTATITIS ANTIGEN 2-RELATED"/>
    <property type="match status" value="1"/>
</dbReference>
<evidence type="ECO:0000259" key="2">
    <source>
        <dbReference type="PROSITE" id="PS51723"/>
    </source>
</evidence>
<dbReference type="EMBL" id="JASWJB010000084">
    <property type="protein sequence ID" value="KAK2600046.1"/>
    <property type="molecule type" value="Genomic_DNA"/>
</dbReference>
<dbReference type="SMART" id="SM01276">
    <property type="entry name" value="M60-like"/>
    <property type="match status" value="1"/>
</dbReference>
<organism evidence="3 4">
    <name type="scientific">Conoideocrella luteorostrata</name>
    <dbReference type="NCBI Taxonomy" id="1105319"/>
    <lineage>
        <taxon>Eukaryota</taxon>
        <taxon>Fungi</taxon>
        <taxon>Dikarya</taxon>
        <taxon>Ascomycota</taxon>
        <taxon>Pezizomycotina</taxon>
        <taxon>Sordariomycetes</taxon>
        <taxon>Hypocreomycetidae</taxon>
        <taxon>Hypocreales</taxon>
        <taxon>Clavicipitaceae</taxon>
        <taxon>Conoideocrella</taxon>
    </lineage>
</organism>
<dbReference type="Gene3D" id="2.60.120.1250">
    <property type="entry name" value="Peptidase M60, enhancin-like domain 1"/>
    <property type="match status" value="1"/>
</dbReference>
<dbReference type="Gene3D" id="1.10.390.30">
    <property type="entry name" value="Peptidase M60, enhancin-like domain 3"/>
    <property type="match status" value="1"/>
</dbReference>
<dbReference type="InterPro" id="IPR042279">
    <property type="entry name" value="Pep_M60_3"/>
</dbReference>
<accession>A0AAJ0FZ75</accession>
<dbReference type="AlphaFoldDB" id="A0AAJ0FZ75"/>
<keyword evidence="4" id="KW-1185">Reference proteome</keyword>
<gene>
    <name evidence="3" type="ORF">QQS21_005210</name>
</gene>
<dbReference type="InterPro" id="IPR031161">
    <property type="entry name" value="Peptidase_M60_dom"/>
</dbReference>